<dbReference type="EMBL" id="HBFW01002144">
    <property type="protein sequence ID" value="CAD8930365.1"/>
    <property type="molecule type" value="Transcribed_RNA"/>
</dbReference>
<gene>
    <name evidence="2" type="ORF">CTEN0397_LOCUS1387</name>
</gene>
<feature type="region of interest" description="Disordered" evidence="1">
    <location>
        <begin position="224"/>
        <end position="249"/>
    </location>
</feature>
<sequence length="367" mass="41377">MVVPREKSIKSHHQRWLQQMVDVAIYPSIAMTASVMPSFWEKKEHILSVEMTNYRNEKVTVNSLSLVSREYRLEDMNGQMEDGSSSIELEFQERVTKHYRLLPDGDVGTVACSSGNFDGSGSACVFEPAESNGDVVDFLCLESAYLRFQSALKMYQIEASRSDDEESQPRHVSQIRRAKTADSTMEDDKEDPMANTHPTSIARMCPLNDRKTLIDLVCRWSSTNNNSSGDGQKDGQTHNTQLGVRSRETSRGCPITITCQYPSSVTHNFANGPAHVPFEVTARNRLVEAGVEFDFAVERPKTFEFMGADSFHWTLENGGDEVTIPMHAVIPSTGVFNLQQIRITVQRPDKKVPYLFPLQWLVTVQDQ</sequence>
<dbReference type="AlphaFoldDB" id="A0A7S1CZ30"/>
<name>A0A7S1CZ30_CYCTE</name>
<feature type="region of interest" description="Disordered" evidence="1">
    <location>
        <begin position="159"/>
        <end position="200"/>
    </location>
</feature>
<accession>A0A7S1CZ30</accession>
<evidence type="ECO:0000256" key="1">
    <source>
        <dbReference type="SAM" id="MobiDB-lite"/>
    </source>
</evidence>
<protein>
    <submittedName>
        <fullName evidence="2">Uncharacterized protein</fullName>
    </submittedName>
</protein>
<reference evidence="2" key="1">
    <citation type="submission" date="2021-01" db="EMBL/GenBank/DDBJ databases">
        <authorList>
            <person name="Corre E."/>
            <person name="Pelletier E."/>
            <person name="Niang G."/>
            <person name="Scheremetjew M."/>
            <person name="Finn R."/>
            <person name="Kale V."/>
            <person name="Holt S."/>
            <person name="Cochrane G."/>
            <person name="Meng A."/>
            <person name="Brown T."/>
            <person name="Cohen L."/>
        </authorList>
    </citation>
    <scope>NUCLEOTIDE SEQUENCE</scope>
    <source>
        <strain evidence="2">ECT3854</strain>
    </source>
</reference>
<proteinExistence type="predicted"/>
<organism evidence="2">
    <name type="scientific">Cyclophora tenuis</name>
    <name type="common">Marine diatom</name>
    <dbReference type="NCBI Taxonomy" id="216820"/>
    <lineage>
        <taxon>Eukaryota</taxon>
        <taxon>Sar</taxon>
        <taxon>Stramenopiles</taxon>
        <taxon>Ochrophyta</taxon>
        <taxon>Bacillariophyta</taxon>
        <taxon>Fragilariophyceae</taxon>
        <taxon>Fragilariophycidae</taxon>
        <taxon>Cyclophorales</taxon>
        <taxon>Cyclophoraceae</taxon>
        <taxon>Cyclophora</taxon>
    </lineage>
</organism>
<evidence type="ECO:0000313" key="2">
    <source>
        <dbReference type="EMBL" id="CAD8930365.1"/>
    </source>
</evidence>